<evidence type="ECO:0000256" key="6">
    <source>
        <dbReference type="ARBA" id="ARBA00022862"/>
    </source>
</evidence>
<keyword evidence="6" id="KW-0049">Antioxidant</keyword>
<dbReference type="Proteomes" id="UP001280121">
    <property type="component" value="Unassembled WGS sequence"/>
</dbReference>
<protein>
    <recommendedName>
        <fullName evidence="4">superoxide dismutase</fullName>
        <ecNumber evidence="4">1.15.1.1</ecNumber>
    </recommendedName>
</protein>
<evidence type="ECO:0000256" key="5">
    <source>
        <dbReference type="ARBA" id="ARBA00022833"/>
    </source>
</evidence>
<keyword evidence="5" id="KW-0862">Zinc</keyword>
<dbReference type="InterPro" id="IPR024134">
    <property type="entry name" value="SOD_Cu/Zn_/chaperone"/>
</dbReference>
<accession>A0AAD9TLF9</accession>
<proteinExistence type="inferred from homology"/>
<dbReference type="Gene3D" id="2.60.40.200">
    <property type="entry name" value="Superoxide dismutase, copper/zinc binding domain"/>
    <property type="match status" value="1"/>
</dbReference>
<dbReference type="InterPro" id="IPR001424">
    <property type="entry name" value="SOD_Cu_Zn_dom"/>
</dbReference>
<comment type="cofactor">
    <cofactor evidence="2">
        <name>Zn(2+)</name>
        <dbReference type="ChEBI" id="CHEBI:29105"/>
    </cofactor>
</comment>
<dbReference type="Pfam" id="PF00080">
    <property type="entry name" value="Sod_Cu"/>
    <property type="match status" value="1"/>
</dbReference>
<dbReference type="PROSITE" id="PS00087">
    <property type="entry name" value="SOD_CU_ZN_1"/>
    <property type="match status" value="1"/>
</dbReference>
<reference evidence="10" key="1">
    <citation type="journal article" date="2023" name="Plant J.">
        <title>Genome sequences and population genomics provide insights into the demographic history, inbreeding, and mutation load of two 'living fossil' tree species of Dipteronia.</title>
        <authorList>
            <person name="Feng Y."/>
            <person name="Comes H.P."/>
            <person name="Chen J."/>
            <person name="Zhu S."/>
            <person name="Lu R."/>
            <person name="Zhang X."/>
            <person name="Li P."/>
            <person name="Qiu J."/>
            <person name="Olsen K.M."/>
            <person name="Qiu Y."/>
        </authorList>
    </citation>
    <scope>NUCLEOTIDE SEQUENCE</scope>
    <source>
        <strain evidence="10">KIB01</strain>
    </source>
</reference>
<dbReference type="EC" id="1.15.1.1" evidence="4"/>
<evidence type="ECO:0000256" key="2">
    <source>
        <dbReference type="ARBA" id="ARBA00001947"/>
    </source>
</evidence>
<feature type="domain" description="Superoxide dismutase copper/zinc binding" evidence="9">
    <location>
        <begin position="25"/>
        <end position="139"/>
    </location>
</feature>
<evidence type="ECO:0000256" key="1">
    <source>
        <dbReference type="ARBA" id="ARBA00001935"/>
    </source>
</evidence>
<dbReference type="InterPro" id="IPR036423">
    <property type="entry name" value="SOD-like_Cu/Zn_dom_sf"/>
</dbReference>
<comment type="cofactor">
    <cofactor evidence="1">
        <name>Cu cation</name>
        <dbReference type="ChEBI" id="CHEBI:23378"/>
    </cofactor>
</comment>
<dbReference type="AlphaFoldDB" id="A0AAD9TLF9"/>
<evidence type="ECO:0000313" key="10">
    <source>
        <dbReference type="EMBL" id="KAK2638227.1"/>
    </source>
</evidence>
<dbReference type="InterPro" id="IPR018152">
    <property type="entry name" value="SOD_Cu/Zn_BS"/>
</dbReference>
<dbReference type="CDD" id="cd00305">
    <property type="entry name" value="Cu-Zn_Superoxide_Dismutase"/>
    <property type="match status" value="1"/>
</dbReference>
<evidence type="ECO:0000256" key="7">
    <source>
        <dbReference type="ARBA" id="ARBA00023008"/>
    </source>
</evidence>
<sequence length="225" mass="24147">METGIGGGKATVKAVALISSGDNNVRGSLHFLQGPNGITHVKGSISGLKPGLHGFHIHALGDTTNGCISTGPHFSPLKNNHGAPSDKDRHAGDLGNIIAGPDGVAVVSISDRQIPLSGQHSILGRAVVVHADPDDLGKDDSLFLLCSVFVENMPSRICISNEVQFYGAILFSLCKKLGPVIKFVMFFPHVKDRHSNFCYSLLNFKFAVSVLDHTYKHKRVHPTYC</sequence>
<evidence type="ECO:0000256" key="4">
    <source>
        <dbReference type="ARBA" id="ARBA00012682"/>
    </source>
</evidence>
<evidence type="ECO:0000259" key="9">
    <source>
        <dbReference type="Pfam" id="PF00080"/>
    </source>
</evidence>
<comment type="similarity">
    <text evidence="3">Belongs to the Cu-Zn superoxide dismutase family.</text>
</comment>
<name>A0AAD9TLF9_9ROSI</name>
<organism evidence="10 11">
    <name type="scientific">Dipteronia dyeriana</name>
    <dbReference type="NCBI Taxonomy" id="168575"/>
    <lineage>
        <taxon>Eukaryota</taxon>
        <taxon>Viridiplantae</taxon>
        <taxon>Streptophyta</taxon>
        <taxon>Embryophyta</taxon>
        <taxon>Tracheophyta</taxon>
        <taxon>Spermatophyta</taxon>
        <taxon>Magnoliopsida</taxon>
        <taxon>eudicotyledons</taxon>
        <taxon>Gunneridae</taxon>
        <taxon>Pentapetalae</taxon>
        <taxon>rosids</taxon>
        <taxon>malvids</taxon>
        <taxon>Sapindales</taxon>
        <taxon>Sapindaceae</taxon>
        <taxon>Hippocastanoideae</taxon>
        <taxon>Acereae</taxon>
        <taxon>Dipteronia</taxon>
    </lineage>
</organism>
<keyword evidence="7" id="KW-0186">Copper</keyword>
<dbReference type="PANTHER" id="PTHR10003">
    <property type="entry name" value="SUPEROXIDE DISMUTASE CU-ZN -RELATED"/>
    <property type="match status" value="1"/>
</dbReference>
<dbReference type="GO" id="GO:0004784">
    <property type="term" value="F:superoxide dismutase activity"/>
    <property type="evidence" value="ECO:0007669"/>
    <property type="project" value="UniProtKB-EC"/>
</dbReference>
<dbReference type="EMBL" id="JANJYI010000008">
    <property type="protein sequence ID" value="KAK2638227.1"/>
    <property type="molecule type" value="Genomic_DNA"/>
</dbReference>
<evidence type="ECO:0000313" key="11">
    <source>
        <dbReference type="Proteomes" id="UP001280121"/>
    </source>
</evidence>
<dbReference type="GO" id="GO:0005507">
    <property type="term" value="F:copper ion binding"/>
    <property type="evidence" value="ECO:0007669"/>
    <property type="project" value="InterPro"/>
</dbReference>
<dbReference type="SUPFAM" id="SSF49329">
    <property type="entry name" value="Cu,Zn superoxide dismutase-like"/>
    <property type="match status" value="1"/>
</dbReference>
<dbReference type="PRINTS" id="PR00068">
    <property type="entry name" value="CUZNDISMTASE"/>
</dbReference>
<evidence type="ECO:0000256" key="3">
    <source>
        <dbReference type="ARBA" id="ARBA00010457"/>
    </source>
</evidence>
<comment type="catalytic activity">
    <reaction evidence="8">
        <text>2 superoxide + 2 H(+) = H2O2 + O2</text>
        <dbReference type="Rhea" id="RHEA:20696"/>
        <dbReference type="ChEBI" id="CHEBI:15378"/>
        <dbReference type="ChEBI" id="CHEBI:15379"/>
        <dbReference type="ChEBI" id="CHEBI:16240"/>
        <dbReference type="ChEBI" id="CHEBI:18421"/>
        <dbReference type="EC" id="1.15.1.1"/>
    </reaction>
</comment>
<keyword evidence="11" id="KW-1185">Reference proteome</keyword>
<evidence type="ECO:0000256" key="8">
    <source>
        <dbReference type="ARBA" id="ARBA00049204"/>
    </source>
</evidence>
<comment type="caution">
    <text evidence="10">The sequence shown here is derived from an EMBL/GenBank/DDBJ whole genome shotgun (WGS) entry which is preliminary data.</text>
</comment>
<gene>
    <name evidence="10" type="ORF">Ddye_026022</name>
</gene>